<dbReference type="AlphaFoldDB" id="A0A9P0FC00"/>
<evidence type="ECO:0000313" key="3">
    <source>
        <dbReference type="Proteomes" id="UP001154078"/>
    </source>
</evidence>
<dbReference type="Proteomes" id="UP001154078">
    <property type="component" value="Chromosome 1"/>
</dbReference>
<evidence type="ECO:0000313" key="2">
    <source>
        <dbReference type="EMBL" id="CAH0547383.1"/>
    </source>
</evidence>
<name>A0A9P0FC00_BRAAE</name>
<reference evidence="2" key="1">
    <citation type="submission" date="2021-12" db="EMBL/GenBank/DDBJ databases">
        <authorList>
            <person name="King R."/>
        </authorList>
    </citation>
    <scope>NUCLEOTIDE SEQUENCE</scope>
</reference>
<feature type="transmembrane region" description="Helical" evidence="1">
    <location>
        <begin position="93"/>
        <end position="111"/>
    </location>
</feature>
<sequence>MFYLPKIIIYLYIILQFVYKINGYIYPLCDREGGVCVGENYKIEDPEPTMSEALLSSIFFPLNCIFCPMFLASQELYDCFLRRLFIKQTEIEMAPLTFIETIWVWLGYEVIPQQSIVVKQCSYYAITVGVVILLIAAGFIYLTKKMADYFREGYESHLSRNSEGDFNYSLGSQICVCKINDENNI</sequence>
<feature type="transmembrane region" description="Helical" evidence="1">
    <location>
        <begin position="123"/>
        <end position="142"/>
    </location>
</feature>
<proteinExistence type="predicted"/>
<evidence type="ECO:0000256" key="1">
    <source>
        <dbReference type="SAM" id="Phobius"/>
    </source>
</evidence>
<feature type="transmembrane region" description="Helical" evidence="1">
    <location>
        <begin position="7"/>
        <end position="25"/>
    </location>
</feature>
<feature type="transmembrane region" description="Helical" evidence="1">
    <location>
        <begin position="53"/>
        <end position="72"/>
    </location>
</feature>
<dbReference type="EMBL" id="OV121132">
    <property type="protein sequence ID" value="CAH0547383.1"/>
    <property type="molecule type" value="Genomic_DNA"/>
</dbReference>
<keyword evidence="1" id="KW-0812">Transmembrane</keyword>
<organism evidence="2 3">
    <name type="scientific">Brassicogethes aeneus</name>
    <name type="common">Rape pollen beetle</name>
    <name type="synonym">Meligethes aeneus</name>
    <dbReference type="NCBI Taxonomy" id="1431903"/>
    <lineage>
        <taxon>Eukaryota</taxon>
        <taxon>Metazoa</taxon>
        <taxon>Ecdysozoa</taxon>
        <taxon>Arthropoda</taxon>
        <taxon>Hexapoda</taxon>
        <taxon>Insecta</taxon>
        <taxon>Pterygota</taxon>
        <taxon>Neoptera</taxon>
        <taxon>Endopterygota</taxon>
        <taxon>Coleoptera</taxon>
        <taxon>Polyphaga</taxon>
        <taxon>Cucujiformia</taxon>
        <taxon>Nitidulidae</taxon>
        <taxon>Meligethinae</taxon>
        <taxon>Brassicogethes</taxon>
    </lineage>
</organism>
<gene>
    <name evidence="2" type="ORF">MELIAE_LOCUS1384</name>
</gene>
<keyword evidence="1" id="KW-0472">Membrane</keyword>
<keyword evidence="3" id="KW-1185">Reference proteome</keyword>
<accession>A0A9P0FC00</accession>
<protein>
    <submittedName>
        <fullName evidence="2">Uncharacterized protein</fullName>
    </submittedName>
</protein>
<keyword evidence="1" id="KW-1133">Transmembrane helix</keyword>